<dbReference type="Proteomes" id="UP001159363">
    <property type="component" value="Chromosome 2"/>
</dbReference>
<protein>
    <submittedName>
        <fullName evidence="1">Uncharacterized protein</fullName>
    </submittedName>
</protein>
<organism evidence="1 2">
    <name type="scientific">Dryococelus australis</name>
    <dbReference type="NCBI Taxonomy" id="614101"/>
    <lineage>
        <taxon>Eukaryota</taxon>
        <taxon>Metazoa</taxon>
        <taxon>Ecdysozoa</taxon>
        <taxon>Arthropoda</taxon>
        <taxon>Hexapoda</taxon>
        <taxon>Insecta</taxon>
        <taxon>Pterygota</taxon>
        <taxon>Neoptera</taxon>
        <taxon>Polyneoptera</taxon>
        <taxon>Phasmatodea</taxon>
        <taxon>Verophasmatodea</taxon>
        <taxon>Anareolatae</taxon>
        <taxon>Phasmatidae</taxon>
        <taxon>Eurycanthinae</taxon>
        <taxon>Dryococelus</taxon>
    </lineage>
</organism>
<name>A0ABQ9IB96_9NEOP</name>
<reference evidence="1 2" key="1">
    <citation type="submission" date="2023-02" db="EMBL/GenBank/DDBJ databases">
        <title>LHISI_Scaffold_Assembly.</title>
        <authorList>
            <person name="Stuart O.P."/>
            <person name="Cleave R."/>
            <person name="Magrath M.J.L."/>
            <person name="Mikheyev A.S."/>
        </authorList>
    </citation>
    <scope>NUCLEOTIDE SEQUENCE [LARGE SCALE GENOMIC DNA]</scope>
    <source>
        <strain evidence="1">Daus_M_001</strain>
        <tissue evidence="1">Leg muscle</tissue>
    </source>
</reference>
<evidence type="ECO:0000313" key="2">
    <source>
        <dbReference type="Proteomes" id="UP001159363"/>
    </source>
</evidence>
<comment type="caution">
    <text evidence="1">The sequence shown here is derived from an EMBL/GenBank/DDBJ whole genome shotgun (WGS) entry which is preliminary data.</text>
</comment>
<accession>A0ABQ9IB96</accession>
<dbReference type="EMBL" id="JARBHB010000002">
    <property type="protein sequence ID" value="KAJ8893942.1"/>
    <property type="molecule type" value="Genomic_DNA"/>
</dbReference>
<keyword evidence="2" id="KW-1185">Reference proteome</keyword>
<evidence type="ECO:0000313" key="1">
    <source>
        <dbReference type="EMBL" id="KAJ8893942.1"/>
    </source>
</evidence>
<proteinExistence type="predicted"/>
<gene>
    <name evidence="1" type="ORF">PR048_006543</name>
</gene>
<sequence length="412" mass="45097">MLREPLHWNDIAGGSLPRWPPGMISQFLRNVLTFLIFRMISATLSNYSATLSKCTFAREKRWERGRSLGDYAASSDEREEQRVFPEVNSGSKICVCENRRIEGCDCQAGLLDWMCGGNNSGRCHSSAGFLGDHPFLPPLNFDAATLPPHFILIDSQQLVHAALREHYTPVQSLTRSGDGALVARATITIAPALLGQERGEKIVTPNALIPSSRLQPNISSVDICSLKSAPLLSVLLTEIGQHERRQLWRAKKCGDIGQSGSQTCDYKTVSKITTQALDLGVLDTATAKAPKFQGLTFERLSICLLSTDGEDLVADWPSTPAIGGSIPGAVVENIYIYSPGVISRNYRKPKSGWPDRDLNPGPPECVSKALPLRLLARYLAFGRELLQLIILIQQSTFCIAYTPLVTAVAALH</sequence>